<evidence type="ECO:0000313" key="11">
    <source>
        <dbReference type="Proteomes" id="UP000271098"/>
    </source>
</evidence>
<dbReference type="GO" id="GO:0008046">
    <property type="term" value="F:axon guidance receptor activity"/>
    <property type="evidence" value="ECO:0007669"/>
    <property type="project" value="TreeGrafter"/>
</dbReference>
<evidence type="ECO:0000256" key="5">
    <source>
        <dbReference type="ARBA" id="ARBA00023136"/>
    </source>
</evidence>
<evidence type="ECO:0000256" key="4">
    <source>
        <dbReference type="ARBA" id="ARBA00022737"/>
    </source>
</evidence>
<dbReference type="GO" id="GO:0043025">
    <property type="term" value="C:neuronal cell body"/>
    <property type="evidence" value="ECO:0007669"/>
    <property type="project" value="TreeGrafter"/>
</dbReference>
<dbReference type="GO" id="GO:0007156">
    <property type="term" value="P:homophilic cell adhesion via plasma membrane adhesion molecules"/>
    <property type="evidence" value="ECO:0007669"/>
    <property type="project" value="TreeGrafter"/>
</dbReference>
<reference evidence="10 11" key="2">
    <citation type="submission" date="2018-11" db="EMBL/GenBank/DDBJ databases">
        <authorList>
            <consortium name="Pathogen Informatics"/>
        </authorList>
    </citation>
    <scope>NUCLEOTIDE SEQUENCE [LARGE SCALE GENOMIC DNA]</scope>
</reference>
<dbReference type="PROSITE" id="PS50835">
    <property type="entry name" value="IG_LIKE"/>
    <property type="match status" value="1"/>
</dbReference>
<keyword evidence="3" id="KW-0732">Signal</keyword>
<evidence type="ECO:0000259" key="9">
    <source>
        <dbReference type="PROSITE" id="PS50835"/>
    </source>
</evidence>
<dbReference type="PANTHER" id="PTHR45080">
    <property type="entry name" value="CONTACTIN 5"/>
    <property type="match status" value="1"/>
</dbReference>
<dbReference type="InterPro" id="IPR007110">
    <property type="entry name" value="Ig-like_dom"/>
</dbReference>
<dbReference type="Proteomes" id="UP000271098">
    <property type="component" value="Unassembled WGS sequence"/>
</dbReference>
<protein>
    <submittedName>
        <fullName evidence="12">Ig-like domain-containing protein</fullName>
    </submittedName>
</protein>
<evidence type="ECO:0000256" key="3">
    <source>
        <dbReference type="ARBA" id="ARBA00022729"/>
    </source>
</evidence>
<dbReference type="InterPro" id="IPR003598">
    <property type="entry name" value="Ig_sub2"/>
</dbReference>
<organism evidence="12">
    <name type="scientific">Gongylonema pulchrum</name>
    <dbReference type="NCBI Taxonomy" id="637853"/>
    <lineage>
        <taxon>Eukaryota</taxon>
        <taxon>Metazoa</taxon>
        <taxon>Ecdysozoa</taxon>
        <taxon>Nematoda</taxon>
        <taxon>Chromadorea</taxon>
        <taxon>Rhabditida</taxon>
        <taxon>Spirurina</taxon>
        <taxon>Spiruromorpha</taxon>
        <taxon>Spiruroidea</taxon>
        <taxon>Gongylonematidae</taxon>
        <taxon>Gongylonema</taxon>
    </lineage>
</organism>
<keyword evidence="4" id="KW-0677">Repeat</keyword>
<gene>
    <name evidence="10" type="ORF">GPUH_LOCUS17665</name>
</gene>
<dbReference type="AlphaFoldDB" id="A0A183E9M4"/>
<dbReference type="Gene3D" id="2.60.40.10">
    <property type="entry name" value="Immunoglobulins"/>
    <property type="match status" value="1"/>
</dbReference>
<proteinExistence type="predicted"/>
<evidence type="ECO:0000313" key="10">
    <source>
        <dbReference type="EMBL" id="VDN30225.1"/>
    </source>
</evidence>
<sequence length="187" mass="20368">MFAGTTLWLFQNFTLIIERVEPYDGAKYVCEITSPEIASNSFNITGYKSIAGECWRKCGHQMLGLGKSASKSYLGSTVHPTVSISPDTNPLLVNVGENVVIKCSASGNPPPKVTWARQDGQQLPARALSEDGQLRITRVAVDDTGVYECTATNNIGADAHDSIEVRVQCESLLICNSNQWLFRISAL</sequence>
<dbReference type="GO" id="GO:0030424">
    <property type="term" value="C:axon"/>
    <property type="evidence" value="ECO:0007669"/>
    <property type="project" value="TreeGrafter"/>
</dbReference>
<keyword evidence="2" id="KW-1003">Cell membrane</keyword>
<dbReference type="SUPFAM" id="SSF48726">
    <property type="entry name" value="Immunoglobulin"/>
    <property type="match status" value="1"/>
</dbReference>
<keyword evidence="8" id="KW-0393">Immunoglobulin domain</keyword>
<dbReference type="GO" id="GO:0005886">
    <property type="term" value="C:plasma membrane"/>
    <property type="evidence" value="ECO:0007669"/>
    <property type="project" value="UniProtKB-SubCell"/>
</dbReference>
<dbReference type="InterPro" id="IPR050958">
    <property type="entry name" value="Cell_Adh-Cytoskel_Orgn"/>
</dbReference>
<dbReference type="Pfam" id="PF13927">
    <property type="entry name" value="Ig_3"/>
    <property type="match status" value="1"/>
</dbReference>
<dbReference type="WBParaSite" id="GPUH_0001768701-mRNA-1">
    <property type="protein sequence ID" value="GPUH_0001768701-mRNA-1"/>
    <property type="gene ID" value="GPUH_0001768701"/>
</dbReference>
<keyword evidence="7" id="KW-0325">Glycoprotein</keyword>
<dbReference type="OrthoDB" id="6159398at2759"/>
<evidence type="ECO:0000256" key="1">
    <source>
        <dbReference type="ARBA" id="ARBA00004236"/>
    </source>
</evidence>
<dbReference type="InterPro" id="IPR003599">
    <property type="entry name" value="Ig_sub"/>
</dbReference>
<keyword evidence="5" id="KW-0472">Membrane</keyword>
<evidence type="ECO:0000256" key="7">
    <source>
        <dbReference type="ARBA" id="ARBA00023180"/>
    </source>
</evidence>
<evidence type="ECO:0000313" key="12">
    <source>
        <dbReference type="WBParaSite" id="GPUH_0001768701-mRNA-1"/>
    </source>
</evidence>
<evidence type="ECO:0000256" key="8">
    <source>
        <dbReference type="ARBA" id="ARBA00023319"/>
    </source>
</evidence>
<reference evidence="12" key="1">
    <citation type="submission" date="2016-06" db="UniProtKB">
        <authorList>
            <consortium name="WormBaseParasite"/>
        </authorList>
    </citation>
    <scope>IDENTIFICATION</scope>
</reference>
<accession>A0A183E9M4</accession>
<dbReference type="InterPro" id="IPR036179">
    <property type="entry name" value="Ig-like_dom_sf"/>
</dbReference>
<keyword evidence="6" id="KW-1015">Disulfide bond</keyword>
<dbReference type="PANTHER" id="PTHR45080:SF8">
    <property type="entry name" value="IG-LIKE DOMAIN-CONTAINING PROTEIN"/>
    <property type="match status" value="1"/>
</dbReference>
<dbReference type="SMART" id="SM00409">
    <property type="entry name" value="IG"/>
    <property type="match status" value="1"/>
</dbReference>
<dbReference type="EMBL" id="UYRT01085514">
    <property type="protein sequence ID" value="VDN30225.1"/>
    <property type="molecule type" value="Genomic_DNA"/>
</dbReference>
<dbReference type="SMART" id="SM00408">
    <property type="entry name" value="IGc2"/>
    <property type="match status" value="1"/>
</dbReference>
<name>A0A183E9M4_9BILA</name>
<keyword evidence="11" id="KW-1185">Reference proteome</keyword>
<dbReference type="GO" id="GO:0050808">
    <property type="term" value="P:synapse organization"/>
    <property type="evidence" value="ECO:0007669"/>
    <property type="project" value="TreeGrafter"/>
</dbReference>
<dbReference type="InterPro" id="IPR013783">
    <property type="entry name" value="Ig-like_fold"/>
</dbReference>
<evidence type="ECO:0000256" key="6">
    <source>
        <dbReference type="ARBA" id="ARBA00023157"/>
    </source>
</evidence>
<comment type="subcellular location">
    <subcellularLocation>
        <location evidence="1">Cell membrane</location>
    </subcellularLocation>
</comment>
<dbReference type="FunFam" id="2.60.40.10:FF:000005">
    <property type="entry name" value="Neuronal cell adhesion molecule"/>
    <property type="match status" value="1"/>
</dbReference>
<feature type="domain" description="Ig-like" evidence="9">
    <location>
        <begin position="80"/>
        <end position="168"/>
    </location>
</feature>
<evidence type="ECO:0000256" key="2">
    <source>
        <dbReference type="ARBA" id="ARBA00022475"/>
    </source>
</evidence>